<protein>
    <submittedName>
        <fullName evidence="3">CarboxypepD_reg-like domain-containing protein</fullName>
    </submittedName>
</protein>
<dbReference type="Pfam" id="PF13715">
    <property type="entry name" value="CarbopepD_reg_2"/>
    <property type="match status" value="1"/>
</dbReference>
<evidence type="ECO:0000256" key="1">
    <source>
        <dbReference type="SAM" id="MobiDB-lite"/>
    </source>
</evidence>
<dbReference type="Pfam" id="PF18939">
    <property type="entry name" value="DUF5686"/>
    <property type="match status" value="1"/>
</dbReference>
<proteinExistence type="predicted"/>
<dbReference type="AlphaFoldDB" id="A0A521EG63"/>
<reference evidence="3 4" key="1">
    <citation type="submission" date="2017-05" db="EMBL/GenBank/DDBJ databases">
        <authorList>
            <person name="Varghese N."/>
            <person name="Submissions S."/>
        </authorList>
    </citation>
    <scope>NUCLEOTIDE SEQUENCE [LARGE SCALE GENOMIC DNA]</scope>
    <source>
        <strain evidence="3 4">DSM 21985</strain>
    </source>
</reference>
<evidence type="ECO:0000256" key="2">
    <source>
        <dbReference type="SAM" id="SignalP"/>
    </source>
</evidence>
<evidence type="ECO:0000313" key="3">
    <source>
        <dbReference type="EMBL" id="SMO82852.1"/>
    </source>
</evidence>
<feature type="region of interest" description="Disordered" evidence="1">
    <location>
        <begin position="412"/>
        <end position="437"/>
    </location>
</feature>
<organism evidence="3 4">
    <name type="scientific">Gracilimonas mengyeensis</name>
    <dbReference type="NCBI Taxonomy" id="1302730"/>
    <lineage>
        <taxon>Bacteria</taxon>
        <taxon>Pseudomonadati</taxon>
        <taxon>Balneolota</taxon>
        <taxon>Balneolia</taxon>
        <taxon>Balneolales</taxon>
        <taxon>Balneolaceae</taxon>
        <taxon>Gracilimonas</taxon>
    </lineage>
</organism>
<keyword evidence="4" id="KW-1185">Reference proteome</keyword>
<feature type="chain" id="PRO_5022210364" evidence="2">
    <location>
        <begin position="22"/>
        <end position="817"/>
    </location>
</feature>
<name>A0A521EG63_9BACT</name>
<dbReference type="InterPro" id="IPR008969">
    <property type="entry name" value="CarboxyPept-like_regulatory"/>
</dbReference>
<dbReference type="OrthoDB" id="983143at2"/>
<gene>
    <name evidence="3" type="ORF">SAMN06265219_1121</name>
</gene>
<dbReference type="EMBL" id="FXTP01000012">
    <property type="protein sequence ID" value="SMO82852.1"/>
    <property type="molecule type" value="Genomic_DNA"/>
</dbReference>
<dbReference type="Gene3D" id="2.60.40.1120">
    <property type="entry name" value="Carboxypeptidase-like, regulatory domain"/>
    <property type="match status" value="1"/>
</dbReference>
<dbReference type="Proteomes" id="UP000317557">
    <property type="component" value="Unassembled WGS sequence"/>
</dbReference>
<keyword evidence="2" id="KW-0732">Signal</keyword>
<feature type="signal peptide" evidence="2">
    <location>
        <begin position="1"/>
        <end position="21"/>
    </location>
</feature>
<dbReference type="SUPFAM" id="SSF49464">
    <property type="entry name" value="Carboxypeptidase regulatory domain-like"/>
    <property type="match status" value="1"/>
</dbReference>
<dbReference type="RefSeq" id="WP_142455156.1">
    <property type="nucleotide sequence ID" value="NZ_FXTP01000012.1"/>
</dbReference>
<evidence type="ECO:0000313" key="4">
    <source>
        <dbReference type="Proteomes" id="UP000317557"/>
    </source>
</evidence>
<sequence length="817" mass="91852">MQKAAFLILTLLLIVPLQSRAQQTIEGTVLDAETGETLPSAHVIIKDTYKGTITNQDGEFRLMVPSLPATIVVRFIGFQSKEVTITAQAQSPIEIKLEPSVADMGEIVVSGEDPAIAIMKEVIRRKKIWRADLKTYKAEAYTRQQIKNDTSIVSISESISEAYWHHEKGHREVLRSKRQTANLEQEANFAGVSYLPNFYDDNLDIAGFNMVGVTHPDALKFYTFYLEDILSLDGQVVYELSVTSNRKLQPLFEGTIYVLGEEYALLEVDLKPNSVVAFPAPVQDFNLTYSQQFSNFGGEFWLPVDVRIEGLVEVGVIGLRFPPIGFKQVAKLNDYEVNVELPDSLYEEQDLFSVDSTTINAGDSLFVSEIDVIPLDTQEQQAYENIDSTVTLEKAFRPTGFFTRFIDWDEESDDSGTTVTVSGSSGGARGGDSTASSGPSLWNKMTRYVSVQGRYNRVDALYGGLKHERRYVDQRISSELFGGYSIGYDEFSYGLRMGWWPLPDSRRFALYAGFQSVTDTRYNSQLFTKTITSIPAVLGYGDYFDYYRKEGVYAGTAYRLRRGGTLDLRYKYQEHSNIESEITNYDILGQNSSFRPNPDIDEGTLSAFQLTLSEGDEKKGYGAVGANDYAFSIEQSATFMGSDWNYTRFKMDVYRSFETFYQRRLFPNRLHMRLNAGTYLGDLPIQKNGTLDVAPGAITPFGAFRAARYIPYEGASYFALNAEHNFKSVPLELLGWRDAGQSGLSVIIFGGVGKSWIKQSQVNQFEQSYGYTPYTTENLHLEAGLSLSNIFNLFRADVAYRIDNPGIFLGVSIARFF</sequence>
<dbReference type="InterPro" id="IPR043741">
    <property type="entry name" value="DUF5686"/>
</dbReference>
<accession>A0A521EG63</accession>